<evidence type="ECO:0000256" key="2">
    <source>
        <dbReference type="ARBA" id="ARBA00022840"/>
    </source>
</evidence>
<evidence type="ECO:0000256" key="4">
    <source>
        <dbReference type="HAMAP-Rule" id="MF_00636"/>
    </source>
</evidence>
<organism evidence="7 8">
    <name type="scientific">Halothiobacillus neapolitanus (strain ATCC 23641 / DSM 15147 / CIP 104769 / NCIMB 8539 / c2)</name>
    <name type="common">Thiobacillus neapolitanus</name>
    <dbReference type="NCBI Taxonomy" id="555778"/>
    <lineage>
        <taxon>Bacteria</taxon>
        <taxon>Pseudomonadati</taxon>
        <taxon>Pseudomonadota</taxon>
        <taxon>Gammaproteobacteria</taxon>
        <taxon>Chromatiales</taxon>
        <taxon>Halothiobacillaceae</taxon>
        <taxon>Halothiobacillus</taxon>
    </lineage>
</organism>
<dbReference type="GO" id="GO:0005524">
    <property type="term" value="F:ATP binding"/>
    <property type="evidence" value="ECO:0007669"/>
    <property type="project" value="UniProtKB-UniRule"/>
</dbReference>
<proteinExistence type="inferred from homology"/>
<dbReference type="KEGG" id="hna:Hneap_0746"/>
<accession>D0KYS2</accession>
<dbReference type="OrthoDB" id="9784461at2"/>
<dbReference type="Pfam" id="PF03668">
    <property type="entry name" value="RapZ-like_N"/>
    <property type="match status" value="1"/>
</dbReference>
<feature type="binding site" evidence="4">
    <location>
        <begin position="7"/>
        <end position="14"/>
    </location>
    <ligand>
        <name>ATP</name>
        <dbReference type="ChEBI" id="CHEBI:30616"/>
    </ligand>
</feature>
<dbReference type="NCBIfam" id="NF003828">
    <property type="entry name" value="PRK05416.1"/>
    <property type="match status" value="1"/>
</dbReference>
<dbReference type="InterPro" id="IPR027417">
    <property type="entry name" value="P-loop_NTPase"/>
</dbReference>
<dbReference type="SUPFAM" id="SSF52540">
    <property type="entry name" value="P-loop containing nucleoside triphosphate hydrolases"/>
    <property type="match status" value="1"/>
</dbReference>
<dbReference type="HOGENOM" id="CLU_059558_1_1_6"/>
<dbReference type="PIRSF" id="PIRSF005052">
    <property type="entry name" value="P-loopkin"/>
    <property type="match status" value="1"/>
</dbReference>
<evidence type="ECO:0000259" key="6">
    <source>
        <dbReference type="Pfam" id="PF22740"/>
    </source>
</evidence>
<feature type="domain" description="RapZ-like N-terminal" evidence="5">
    <location>
        <begin position="2"/>
        <end position="159"/>
    </location>
</feature>
<evidence type="ECO:0000256" key="3">
    <source>
        <dbReference type="ARBA" id="ARBA00023134"/>
    </source>
</evidence>
<evidence type="ECO:0000313" key="8">
    <source>
        <dbReference type="Proteomes" id="UP000009102"/>
    </source>
</evidence>
<dbReference type="GO" id="GO:0005525">
    <property type="term" value="F:GTP binding"/>
    <property type="evidence" value="ECO:0007669"/>
    <property type="project" value="UniProtKB-UniRule"/>
</dbReference>
<dbReference type="STRING" id="555778.Hneap_0746"/>
<protein>
    <submittedName>
        <fullName evidence="7">Uncharacterized protein</fullName>
    </submittedName>
</protein>
<dbReference type="PANTHER" id="PTHR30448">
    <property type="entry name" value="RNASE ADAPTER PROTEIN RAPZ"/>
    <property type="match status" value="1"/>
</dbReference>
<keyword evidence="3 4" id="KW-0342">GTP-binding</keyword>
<dbReference type="EMBL" id="CP001801">
    <property type="protein sequence ID" value="ACX95595.1"/>
    <property type="molecule type" value="Genomic_DNA"/>
</dbReference>
<feature type="binding site" evidence="4">
    <location>
        <begin position="58"/>
        <end position="61"/>
    </location>
    <ligand>
        <name>GTP</name>
        <dbReference type="ChEBI" id="CHEBI:37565"/>
    </ligand>
</feature>
<dbReference type="InterPro" id="IPR053930">
    <property type="entry name" value="RapZ-like_N"/>
</dbReference>
<gene>
    <name evidence="7" type="ordered locus">Hneap_0746</name>
</gene>
<dbReference type="InterPro" id="IPR005337">
    <property type="entry name" value="RapZ-like"/>
</dbReference>
<evidence type="ECO:0000256" key="1">
    <source>
        <dbReference type="ARBA" id="ARBA00022741"/>
    </source>
</evidence>
<keyword evidence="2 4" id="KW-0067">ATP-binding</keyword>
<sequence length="287" mass="32678">MVFIVTGQSGSGKSVALAALEDAGFYCIDNLPPELLDNLLQIYQQGDIQAQGIAISIDARSPEPALRDLPKRIEKLKTDYPQLAIQSLFLEASEARIVARFSETRRRHPLSNRIENLVEAINQETELLLPMRAQADLIIDTSHTTIHQIREDISRRVIGRDSSGPSIMLQSFGFKHGIPLDSDFLFDIRYLPNPHWVPVLRPFNGNDRVVIDYLEQHPITHKTRGYLRDFLSNTLSELVRTDRSYVTCSIGCTGGKHRSVYLVEQLFDDLRPRFDHLIIRHRDLGNL</sequence>
<dbReference type="InterPro" id="IPR053931">
    <property type="entry name" value="RapZ_C"/>
</dbReference>
<evidence type="ECO:0000313" key="7">
    <source>
        <dbReference type="EMBL" id="ACX95595.1"/>
    </source>
</evidence>
<dbReference type="PANTHER" id="PTHR30448:SF0">
    <property type="entry name" value="RNASE ADAPTER PROTEIN RAPZ"/>
    <property type="match status" value="1"/>
</dbReference>
<evidence type="ECO:0000259" key="5">
    <source>
        <dbReference type="Pfam" id="PF03668"/>
    </source>
</evidence>
<keyword evidence="8" id="KW-1185">Reference proteome</keyword>
<dbReference type="HAMAP" id="MF_00636">
    <property type="entry name" value="RapZ_like"/>
    <property type="match status" value="1"/>
</dbReference>
<keyword evidence="1 4" id="KW-0547">Nucleotide-binding</keyword>
<reference evidence="7 8" key="1">
    <citation type="submission" date="2009-10" db="EMBL/GenBank/DDBJ databases">
        <title>Complete sequence of Halothiobacillus neapolitanus c2.</title>
        <authorList>
            <consortium name="US DOE Joint Genome Institute"/>
            <person name="Lucas S."/>
            <person name="Copeland A."/>
            <person name="Lapidus A."/>
            <person name="Glavina del Rio T."/>
            <person name="Tice H."/>
            <person name="Bruce D."/>
            <person name="Goodwin L."/>
            <person name="Pitluck S."/>
            <person name="Davenport K."/>
            <person name="Brettin T."/>
            <person name="Detter J.C."/>
            <person name="Han C."/>
            <person name="Tapia R."/>
            <person name="Larimer F."/>
            <person name="Land M."/>
            <person name="Hauser L."/>
            <person name="Kyrpides N."/>
            <person name="Mikhailova N."/>
            <person name="Kerfeld C."/>
            <person name="Cannon G."/>
            <person name="Heinhort S."/>
        </authorList>
    </citation>
    <scope>NUCLEOTIDE SEQUENCE [LARGE SCALE GENOMIC DNA]</scope>
    <source>
        <strain evidence="8">ATCC 23641 / c2</strain>
    </source>
</reference>
<dbReference type="eggNOG" id="COG1660">
    <property type="taxonomic scope" value="Bacteria"/>
</dbReference>
<dbReference type="Proteomes" id="UP000009102">
    <property type="component" value="Chromosome"/>
</dbReference>
<name>D0KYS2_HALNC</name>
<dbReference type="AlphaFoldDB" id="D0KYS2"/>
<dbReference type="Pfam" id="PF22740">
    <property type="entry name" value="PapZ_C"/>
    <property type="match status" value="1"/>
</dbReference>
<feature type="domain" description="RapZ C-terminal" evidence="6">
    <location>
        <begin position="166"/>
        <end position="284"/>
    </location>
</feature>